<sequence length="308" mass="35003">MPARKAVPGDHLDFLARGYASDDSEASDKVATPTKTMLSTTKSFGEAKQHPKSYKKQAIREYQVLSRRGLPTHKYAMRNDFKKHKTFGDEGVYVDLSYPLRPYGTVSSTLRQDLAECPFFNMCRKMRLHGLWQYFSAHTFNIGSLYHATEFFDFIGGFYCMAIEHLCIQINSGHSKDTRCIDMINSLPHLRSLEFNIGPVAMVCPLSYVIDPSTKMRFQIRSSALPSLVLDLPDIREILKLRVKCPVKFTYGALGRVHGENVTECIDHETRMSTTPAENICGITRTRWRVIFSAVEGEIMRTVAENRG</sequence>
<evidence type="ECO:0000313" key="1">
    <source>
        <dbReference type="EMBL" id="KAF2432666.1"/>
    </source>
</evidence>
<protein>
    <submittedName>
        <fullName evidence="1">Uncharacterized protein</fullName>
    </submittedName>
</protein>
<accession>A0A9P4U0P7</accession>
<organism evidence="1 2">
    <name type="scientific">Tothia fuscella</name>
    <dbReference type="NCBI Taxonomy" id="1048955"/>
    <lineage>
        <taxon>Eukaryota</taxon>
        <taxon>Fungi</taxon>
        <taxon>Dikarya</taxon>
        <taxon>Ascomycota</taxon>
        <taxon>Pezizomycotina</taxon>
        <taxon>Dothideomycetes</taxon>
        <taxon>Pleosporomycetidae</taxon>
        <taxon>Venturiales</taxon>
        <taxon>Cylindrosympodiaceae</taxon>
        <taxon>Tothia</taxon>
    </lineage>
</organism>
<reference evidence="1" key="1">
    <citation type="journal article" date="2020" name="Stud. Mycol.">
        <title>101 Dothideomycetes genomes: a test case for predicting lifestyles and emergence of pathogens.</title>
        <authorList>
            <person name="Haridas S."/>
            <person name="Albert R."/>
            <person name="Binder M."/>
            <person name="Bloem J."/>
            <person name="Labutti K."/>
            <person name="Salamov A."/>
            <person name="Andreopoulos B."/>
            <person name="Baker S."/>
            <person name="Barry K."/>
            <person name="Bills G."/>
            <person name="Bluhm B."/>
            <person name="Cannon C."/>
            <person name="Castanera R."/>
            <person name="Culley D."/>
            <person name="Daum C."/>
            <person name="Ezra D."/>
            <person name="Gonzalez J."/>
            <person name="Henrissat B."/>
            <person name="Kuo A."/>
            <person name="Liang C."/>
            <person name="Lipzen A."/>
            <person name="Lutzoni F."/>
            <person name="Magnuson J."/>
            <person name="Mondo S."/>
            <person name="Nolan M."/>
            <person name="Ohm R."/>
            <person name="Pangilinan J."/>
            <person name="Park H.-J."/>
            <person name="Ramirez L."/>
            <person name="Alfaro M."/>
            <person name="Sun H."/>
            <person name="Tritt A."/>
            <person name="Yoshinaga Y."/>
            <person name="Zwiers L.-H."/>
            <person name="Turgeon B."/>
            <person name="Goodwin S."/>
            <person name="Spatafora J."/>
            <person name="Crous P."/>
            <person name="Grigoriev I."/>
        </authorList>
    </citation>
    <scope>NUCLEOTIDE SEQUENCE</scope>
    <source>
        <strain evidence="1">CBS 130266</strain>
    </source>
</reference>
<name>A0A9P4U0P7_9PEZI</name>
<evidence type="ECO:0000313" key="2">
    <source>
        <dbReference type="Proteomes" id="UP000800235"/>
    </source>
</evidence>
<keyword evidence="2" id="KW-1185">Reference proteome</keyword>
<dbReference type="EMBL" id="MU007025">
    <property type="protein sequence ID" value="KAF2432666.1"/>
    <property type="molecule type" value="Genomic_DNA"/>
</dbReference>
<proteinExistence type="predicted"/>
<dbReference type="Proteomes" id="UP000800235">
    <property type="component" value="Unassembled WGS sequence"/>
</dbReference>
<gene>
    <name evidence="1" type="ORF">EJ08DRAFT_732397</name>
</gene>
<comment type="caution">
    <text evidence="1">The sequence shown here is derived from an EMBL/GenBank/DDBJ whole genome shotgun (WGS) entry which is preliminary data.</text>
</comment>
<dbReference type="AlphaFoldDB" id="A0A9P4U0P7"/>